<reference evidence="3" key="1">
    <citation type="journal article" date="2023" name="Mol. Phylogenet. Evol.">
        <title>Genome-scale phylogeny and comparative genomics of the fungal order Sordariales.</title>
        <authorList>
            <person name="Hensen N."/>
            <person name="Bonometti L."/>
            <person name="Westerberg I."/>
            <person name="Brannstrom I.O."/>
            <person name="Guillou S."/>
            <person name="Cros-Aarteil S."/>
            <person name="Calhoun S."/>
            <person name="Haridas S."/>
            <person name="Kuo A."/>
            <person name="Mondo S."/>
            <person name="Pangilinan J."/>
            <person name="Riley R."/>
            <person name="LaButti K."/>
            <person name="Andreopoulos B."/>
            <person name="Lipzen A."/>
            <person name="Chen C."/>
            <person name="Yan M."/>
            <person name="Daum C."/>
            <person name="Ng V."/>
            <person name="Clum A."/>
            <person name="Steindorff A."/>
            <person name="Ohm R.A."/>
            <person name="Martin F."/>
            <person name="Silar P."/>
            <person name="Natvig D.O."/>
            <person name="Lalanne C."/>
            <person name="Gautier V."/>
            <person name="Ament-Velasquez S.L."/>
            <person name="Kruys A."/>
            <person name="Hutchinson M.I."/>
            <person name="Powell A.J."/>
            <person name="Barry K."/>
            <person name="Miller A.N."/>
            <person name="Grigoriev I.V."/>
            <person name="Debuchy R."/>
            <person name="Gladieux P."/>
            <person name="Hiltunen Thoren M."/>
            <person name="Johannesson H."/>
        </authorList>
    </citation>
    <scope>NUCLEOTIDE SEQUENCE</scope>
    <source>
        <strain evidence="3">CBS 958.72</strain>
    </source>
</reference>
<name>A0AAE0MYQ0_9PEZI</name>
<dbReference type="PROSITE" id="PS50181">
    <property type="entry name" value="FBOX"/>
    <property type="match status" value="1"/>
</dbReference>
<protein>
    <recommendedName>
        <fullName evidence="2">F-box domain-containing protein</fullName>
    </recommendedName>
</protein>
<keyword evidence="4" id="KW-1185">Reference proteome</keyword>
<dbReference type="Pfam" id="PF12937">
    <property type="entry name" value="F-box-like"/>
    <property type="match status" value="1"/>
</dbReference>
<organism evidence="3 4">
    <name type="scientific">Lasiosphaeria ovina</name>
    <dbReference type="NCBI Taxonomy" id="92902"/>
    <lineage>
        <taxon>Eukaryota</taxon>
        <taxon>Fungi</taxon>
        <taxon>Dikarya</taxon>
        <taxon>Ascomycota</taxon>
        <taxon>Pezizomycotina</taxon>
        <taxon>Sordariomycetes</taxon>
        <taxon>Sordariomycetidae</taxon>
        <taxon>Sordariales</taxon>
        <taxon>Lasiosphaeriaceae</taxon>
        <taxon>Lasiosphaeria</taxon>
    </lineage>
</organism>
<dbReference type="Gene3D" id="1.20.1280.50">
    <property type="match status" value="1"/>
</dbReference>
<accession>A0AAE0MYQ0</accession>
<evidence type="ECO:0000313" key="3">
    <source>
        <dbReference type="EMBL" id="KAK3358395.1"/>
    </source>
</evidence>
<evidence type="ECO:0000256" key="1">
    <source>
        <dbReference type="SAM" id="MobiDB-lite"/>
    </source>
</evidence>
<feature type="domain" description="F-box" evidence="2">
    <location>
        <begin position="124"/>
        <end position="172"/>
    </location>
</feature>
<dbReference type="EMBL" id="JAULSN010000016">
    <property type="protein sequence ID" value="KAK3358395.1"/>
    <property type="molecule type" value="Genomic_DNA"/>
</dbReference>
<feature type="non-terminal residue" evidence="3">
    <location>
        <position position="372"/>
    </location>
</feature>
<dbReference type="InterPro" id="IPR001810">
    <property type="entry name" value="F-box_dom"/>
</dbReference>
<dbReference type="AlphaFoldDB" id="A0AAE0MYQ0"/>
<sequence length="372" mass="42958">MRTLITWIKKAFLPRRKETAEEDEPVLQPRNLQLSISAGGVDTGQQPQLEKQHRRHQSQEDEPVLPPHNLQLSISAGGVDTGQQLQLEKQHRRHQSQQMLLTLREMERNGMDPLIAAFVYNMKHSPIHRLPDEIMLQILRCLGDDPLTMLCLRRVATRFRRIIYEPEIWKVFRLGVFSIPGYVTECLVVLPEGVKDELLRRVYVDGMCDECTLRHSVPPRRHGICPAVSSSSLSLHCNDCERVHSKTEHLCPGRNGVIRLCQHVNISWADIEPYLSKRQHNSFSIECHDPSHNLRCRADVPPTWPRARLRIEGIGQHLYVVLTLTWMPHSVVSLTSEGRIPASEMRRIFQRYRQSAADIIFPSWPHLPLPEM</sequence>
<feature type="region of interest" description="Disordered" evidence="1">
    <location>
        <begin position="37"/>
        <end position="66"/>
    </location>
</feature>
<dbReference type="InterPro" id="IPR036047">
    <property type="entry name" value="F-box-like_dom_sf"/>
</dbReference>
<evidence type="ECO:0000313" key="4">
    <source>
        <dbReference type="Proteomes" id="UP001287356"/>
    </source>
</evidence>
<dbReference type="SUPFAM" id="SSF81383">
    <property type="entry name" value="F-box domain"/>
    <property type="match status" value="1"/>
</dbReference>
<reference evidence="3" key="2">
    <citation type="submission" date="2023-06" db="EMBL/GenBank/DDBJ databases">
        <authorList>
            <consortium name="Lawrence Berkeley National Laboratory"/>
            <person name="Haridas S."/>
            <person name="Hensen N."/>
            <person name="Bonometti L."/>
            <person name="Westerberg I."/>
            <person name="Brannstrom I.O."/>
            <person name="Guillou S."/>
            <person name="Cros-Aarteil S."/>
            <person name="Calhoun S."/>
            <person name="Kuo A."/>
            <person name="Mondo S."/>
            <person name="Pangilinan J."/>
            <person name="Riley R."/>
            <person name="Labutti K."/>
            <person name="Andreopoulos B."/>
            <person name="Lipzen A."/>
            <person name="Chen C."/>
            <person name="Yanf M."/>
            <person name="Daum C."/>
            <person name="Ng V."/>
            <person name="Clum A."/>
            <person name="Steindorff A."/>
            <person name="Ohm R."/>
            <person name="Martin F."/>
            <person name="Silar P."/>
            <person name="Natvig D."/>
            <person name="Lalanne C."/>
            <person name="Gautier V."/>
            <person name="Ament-Velasquez S.L."/>
            <person name="Kruys A."/>
            <person name="Hutchinson M.I."/>
            <person name="Powell A.J."/>
            <person name="Barry K."/>
            <person name="Miller A.N."/>
            <person name="Grigoriev I.V."/>
            <person name="Debuchy R."/>
            <person name="Gladieux P."/>
            <person name="Thoren M.H."/>
            <person name="Johannesson H."/>
        </authorList>
    </citation>
    <scope>NUCLEOTIDE SEQUENCE</scope>
    <source>
        <strain evidence="3">CBS 958.72</strain>
    </source>
</reference>
<comment type="caution">
    <text evidence="3">The sequence shown here is derived from an EMBL/GenBank/DDBJ whole genome shotgun (WGS) entry which is preliminary data.</text>
</comment>
<gene>
    <name evidence="3" type="ORF">B0T24DRAFT_586556</name>
</gene>
<evidence type="ECO:0000259" key="2">
    <source>
        <dbReference type="PROSITE" id="PS50181"/>
    </source>
</evidence>
<proteinExistence type="predicted"/>
<dbReference type="Proteomes" id="UP001287356">
    <property type="component" value="Unassembled WGS sequence"/>
</dbReference>